<sequence>MTATVAAMKTEASFAPLRSLQHRDSTGNVISEPDKSNPTRHRWERPLDTIRSFEAAIDGGYARKSMYRADTDSAVNSNRRSSFHPGSQSRVWQQDGYNNSNYNVSSRPVSMRHDHNNHGNSRHSYYEGQGYNGGYGPPPVPRQRASRQYSEPHFQNYRREQNVYPLPHKDRSYETVTSAAGSGNSDNAGYQTDPTSSDNSSIERASPPKRVEPVNDYGISFNPANAKQAQNFSVTLPANRSNPLPPLPQGTDQKMAAQPIQRKMVKRQPSAAVAPAAPTNEKRKSWFSRRFSKQ</sequence>
<proteinExistence type="predicted"/>
<dbReference type="PANTHER" id="PTHR28186">
    <property type="entry name" value="MEIOTICALLY UP-REGULATED GENE 9 PROTEIN"/>
    <property type="match status" value="1"/>
</dbReference>
<feature type="compositionally biased region" description="Polar residues" evidence="1">
    <location>
        <begin position="222"/>
        <end position="242"/>
    </location>
</feature>
<reference evidence="2" key="1">
    <citation type="journal article" date="2021" name="Nat. Commun.">
        <title>Genetic determinants of endophytism in the Arabidopsis root mycobiome.</title>
        <authorList>
            <person name="Mesny F."/>
            <person name="Miyauchi S."/>
            <person name="Thiergart T."/>
            <person name="Pickel B."/>
            <person name="Atanasova L."/>
            <person name="Karlsson M."/>
            <person name="Huettel B."/>
            <person name="Barry K.W."/>
            <person name="Haridas S."/>
            <person name="Chen C."/>
            <person name="Bauer D."/>
            <person name="Andreopoulos W."/>
            <person name="Pangilinan J."/>
            <person name="LaButti K."/>
            <person name="Riley R."/>
            <person name="Lipzen A."/>
            <person name="Clum A."/>
            <person name="Drula E."/>
            <person name="Henrissat B."/>
            <person name="Kohler A."/>
            <person name="Grigoriev I.V."/>
            <person name="Martin F.M."/>
            <person name="Hacquard S."/>
        </authorList>
    </citation>
    <scope>NUCLEOTIDE SEQUENCE</scope>
    <source>
        <strain evidence="2">MPI-CAGE-CH-0235</strain>
    </source>
</reference>
<gene>
    <name evidence="2" type="ORF">B0I35DRAFT_136264</name>
</gene>
<feature type="region of interest" description="Disordered" evidence="1">
    <location>
        <begin position="72"/>
        <end position="149"/>
    </location>
</feature>
<organism evidence="2 3">
    <name type="scientific">Stachybotrys elegans</name>
    <dbReference type="NCBI Taxonomy" id="80388"/>
    <lineage>
        <taxon>Eukaryota</taxon>
        <taxon>Fungi</taxon>
        <taxon>Dikarya</taxon>
        <taxon>Ascomycota</taxon>
        <taxon>Pezizomycotina</taxon>
        <taxon>Sordariomycetes</taxon>
        <taxon>Hypocreomycetidae</taxon>
        <taxon>Hypocreales</taxon>
        <taxon>Stachybotryaceae</taxon>
        <taxon>Stachybotrys</taxon>
    </lineage>
</organism>
<dbReference type="OrthoDB" id="5330253at2759"/>
<protein>
    <recommendedName>
        <fullName evidence="4">DUF2406 domain-containing protein</fullName>
    </recommendedName>
</protein>
<name>A0A8K0SZA3_9HYPO</name>
<dbReference type="AlphaFoldDB" id="A0A8K0SZA3"/>
<accession>A0A8K0SZA3</accession>
<evidence type="ECO:0000313" key="3">
    <source>
        <dbReference type="Proteomes" id="UP000813444"/>
    </source>
</evidence>
<dbReference type="EMBL" id="JAGPNK010000002">
    <property type="protein sequence ID" value="KAH7326471.1"/>
    <property type="molecule type" value="Genomic_DNA"/>
</dbReference>
<evidence type="ECO:0000313" key="2">
    <source>
        <dbReference type="EMBL" id="KAH7326471.1"/>
    </source>
</evidence>
<feature type="region of interest" description="Disordered" evidence="1">
    <location>
        <begin position="173"/>
        <end position="294"/>
    </location>
</feature>
<keyword evidence="3" id="KW-1185">Reference proteome</keyword>
<dbReference type="Pfam" id="PF10295">
    <property type="entry name" value="DUF2406"/>
    <property type="match status" value="1"/>
</dbReference>
<dbReference type="PANTHER" id="PTHR28186:SF1">
    <property type="entry name" value="MEIOTICALLY UP-REGULATED GENE 9 PROTEIN"/>
    <property type="match status" value="1"/>
</dbReference>
<comment type="caution">
    <text evidence="2">The sequence shown here is derived from an EMBL/GenBank/DDBJ whole genome shotgun (WGS) entry which is preliminary data.</text>
</comment>
<feature type="compositionally biased region" description="Basic residues" evidence="1">
    <location>
        <begin position="285"/>
        <end position="294"/>
    </location>
</feature>
<dbReference type="InterPro" id="IPR018809">
    <property type="entry name" value="DUF2406"/>
</dbReference>
<feature type="region of interest" description="Disordered" evidence="1">
    <location>
        <begin position="18"/>
        <end position="44"/>
    </location>
</feature>
<feature type="compositionally biased region" description="Polar residues" evidence="1">
    <location>
        <begin position="73"/>
        <end position="108"/>
    </location>
</feature>
<evidence type="ECO:0000256" key="1">
    <source>
        <dbReference type="SAM" id="MobiDB-lite"/>
    </source>
</evidence>
<feature type="compositionally biased region" description="Polar residues" evidence="1">
    <location>
        <begin position="174"/>
        <end position="203"/>
    </location>
</feature>
<evidence type="ECO:0008006" key="4">
    <source>
        <dbReference type="Google" id="ProtNLM"/>
    </source>
</evidence>
<dbReference type="Proteomes" id="UP000813444">
    <property type="component" value="Unassembled WGS sequence"/>
</dbReference>